<name>A0A078L280_9GAMM</name>
<dbReference type="SMART" id="SM00530">
    <property type="entry name" value="HTH_XRE"/>
    <property type="match status" value="1"/>
</dbReference>
<dbReference type="AlphaFoldDB" id="A0A078L280"/>
<evidence type="ECO:0000313" key="4">
    <source>
        <dbReference type="Proteomes" id="UP000044071"/>
    </source>
</evidence>
<dbReference type="Pfam" id="PF13560">
    <property type="entry name" value="HTH_31"/>
    <property type="match status" value="1"/>
</dbReference>
<gene>
    <name evidence="2" type="ORF">BN59_01509</name>
    <name evidence="3" type="ORF">BN59_03650</name>
</gene>
<dbReference type="STRING" id="1034943.BN59_01509"/>
<dbReference type="EMBL" id="CCSB01000004">
    <property type="protein sequence ID" value="CDZ79332.1"/>
    <property type="molecule type" value="Genomic_DNA"/>
</dbReference>
<dbReference type="EMBL" id="CCSB01000002">
    <property type="protein sequence ID" value="CDZ77227.1"/>
    <property type="molecule type" value="Genomic_DNA"/>
</dbReference>
<accession>A0A078L280</accession>
<dbReference type="PROSITE" id="PS50943">
    <property type="entry name" value="HTH_CROC1"/>
    <property type="match status" value="1"/>
</dbReference>
<dbReference type="InterPro" id="IPR001387">
    <property type="entry name" value="Cro/C1-type_HTH"/>
</dbReference>
<dbReference type="GO" id="GO:0003677">
    <property type="term" value="F:DNA binding"/>
    <property type="evidence" value="ECO:0007669"/>
    <property type="project" value="InterPro"/>
</dbReference>
<dbReference type="CDD" id="cd00093">
    <property type="entry name" value="HTH_XRE"/>
    <property type="match status" value="1"/>
</dbReference>
<proteinExistence type="predicted"/>
<dbReference type="SUPFAM" id="SSF47413">
    <property type="entry name" value="lambda repressor-like DNA-binding domains"/>
    <property type="match status" value="1"/>
</dbReference>
<protein>
    <submittedName>
        <fullName evidence="3">Transcriptional regulator, y4mF family</fullName>
    </submittedName>
</protein>
<sequence length="92" mass="10073">MAKQIKKLETPNLQQVITAELLGKIIKARRTQSDLRLEDAAALCGVAKDTLMKVEHGQSTCQLGSVLQICSALGIKLHVAPWTSNESENDWS</sequence>
<keyword evidence="4" id="KW-1185">Reference proteome</keyword>
<reference evidence="3 4" key="1">
    <citation type="submission" date="2014-06" db="EMBL/GenBank/DDBJ databases">
        <authorList>
            <person name="Urmite Genomes Urmite Genomes"/>
        </authorList>
    </citation>
    <scope>NUCLEOTIDE SEQUENCE [LARGE SCALE GENOMIC DNA]</scope>
</reference>
<dbReference type="Proteomes" id="UP000044071">
    <property type="component" value="Unassembled WGS sequence"/>
</dbReference>
<evidence type="ECO:0000313" key="2">
    <source>
        <dbReference type="EMBL" id="CDZ77227.1"/>
    </source>
</evidence>
<dbReference type="Gene3D" id="1.10.260.40">
    <property type="entry name" value="lambda repressor-like DNA-binding domains"/>
    <property type="match status" value="1"/>
</dbReference>
<organism evidence="3 4">
    <name type="scientific">Legionella massiliensis</name>
    <dbReference type="NCBI Taxonomy" id="1034943"/>
    <lineage>
        <taxon>Bacteria</taxon>
        <taxon>Pseudomonadati</taxon>
        <taxon>Pseudomonadota</taxon>
        <taxon>Gammaproteobacteria</taxon>
        <taxon>Legionellales</taxon>
        <taxon>Legionellaceae</taxon>
        <taxon>Legionella</taxon>
    </lineage>
</organism>
<dbReference type="OrthoDB" id="5569968at2"/>
<dbReference type="InterPro" id="IPR010982">
    <property type="entry name" value="Lambda_DNA-bd_dom_sf"/>
</dbReference>
<dbReference type="RefSeq" id="WP_043873813.1">
    <property type="nucleotide sequence ID" value="NZ_CCVW01000002.1"/>
</dbReference>
<dbReference type="eggNOG" id="COG1396">
    <property type="taxonomic scope" value="Bacteria"/>
</dbReference>
<feature type="domain" description="HTH cro/C1-type" evidence="1">
    <location>
        <begin position="26"/>
        <end position="80"/>
    </location>
</feature>
<evidence type="ECO:0000259" key="1">
    <source>
        <dbReference type="PROSITE" id="PS50943"/>
    </source>
</evidence>
<evidence type="ECO:0000313" key="3">
    <source>
        <dbReference type="EMBL" id="CDZ79332.1"/>
    </source>
</evidence>